<name>A0A840HWG2_9SPHN</name>
<dbReference type="GO" id="GO:0050454">
    <property type="term" value="F:coenzyme F420 hydrogenase activity"/>
    <property type="evidence" value="ECO:0007669"/>
    <property type="project" value="UniProtKB-EC"/>
</dbReference>
<organism evidence="3 4">
    <name type="scientific">Rhizorhapis suberifaciens</name>
    <name type="common">corky root of lettuce</name>
    <dbReference type="NCBI Taxonomy" id="13656"/>
    <lineage>
        <taxon>Bacteria</taxon>
        <taxon>Pseudomonadati</taxon>
        <taxon>Pseudomonadota</taxon>
        <taxon>Alphaproteobacteria</taxon>
        <taxon>Sphingomonadales</taxon>
        <taxon>Sphingomonadaceae</taxon>
        <taxon>Rhizorhapis</taxon>
    </lineage>
</organism>
<dbReference type="EC" id="1.12.98.1" evidence="3"/>
<dbReference type="Proteomes" id="UP000575068">
    <property type="component" value="Unassembled WGS sequence"/>
</dbReference>
<proteinExistence type="predicted"/>
<feature type="domain" description="Coenzyme F420 hydrogenase/dehydrogenase beta subunit C-terminal" evidence="2">
    <location>
        <begin position="171"/>
        <end position="336"/>
    </location>
</feature>
<accession>A0A840HWG2</accession>
<gene>
    <name evidence="3" type="ORF">HNQ99_002067</name>
</gene>
<dbReference type="InterPro" id="IPR045220">
    <property type="entry name" value="FRHB/FDHB/HCAR-like"/>
</dbReference>
<dbReference type="InterPro" id="IPR007516">
    <property type="entry name" value="Co_F420_Hydgase/DH_bsu_N"/>
</dbReference>
<evidence type="ECO:0000259" key="2">
    <source>
        <dbReference type="Pfam" id="PF04432"/>
    </source>
</evidence>
<comment type="caution">
    <text evidence="3">The sequence shown here is derived from an EMBL/GenBank/DDBJ whole genome shotgun (WGS) entry which is preliminary data.</text>
</comment>
<feature type="domain" description="Coenzyme F420 hydrogenase/dehydrogenase beta subunit N-terminal" evidence="1">
    <location>
        <begin position="85"/>
        <end position="161"/>
    </location>
</feature>
<dbReference type="PANTHER" id="PTHR31332">
    <property type="entry name" value="7-HYDROXYMETHYL CHLOROPHYLL A REDUCTASE, CHLOROPLASTIC"/>
    <property type="match status" value="1"/>
</dbReference>
<evidence type="ECO:0000313" key="3">
    <source>
        <dbReference type="EMBL" id="MBB4641754.1"/>
    </source>
</evidence>
<keyword evidence="4" id="KW-1185">Reference proteome</keyword>
<keyword evidence="3" id="KW-0560">Oxidoreductase</keyword>
<dbReference type="GO" id="GO:0090415">
    <property type="term" value="F:7-hydroxymethyl chlorophyll a reductase activity"/>
    <property type="evidence" value="ECO:0007669"/>
    <property type="project" value="TreeGrafter"/>
</dbReference>
<dbReference type="Pfam" id="PF04432">
    <property type="entry name" value="FrhB_FdhB_C"/>
    <property type="match status" value="1"/>
</dbReference>
<reference evidence="3 4" key="1">
    <citation type="submission" date="2020-08" db="EMBL/GenBank/DDBJ databases">
        <title>Genomic Encyclopedia of Type Strains, Phase IV (KMG-IV): sequencing the most valuable type-strain genomes for metagenomic binning, comparative biology and taxonomic classification.</title>
        <authorList>
            <person name="Goeker M."/>
        </authorList>
    </citation>
    <scope>NUCLEOTIDE SEQUENCE [LARGE SCALE GENOMIC DNA]</scope>
    <source>
        <strain evidence="3 4">DSM 7465</strain>
    </source>
</reference>
<evidence type="ECO:0000259" key="1">
    <source>
        <dbReference type="Pfam" id="PF04422"/>
    </source>
</evidence>
<dbReference type="InterPro" id="IPR007525">
    <property type="entry name" value="FrhB_FdhB_C"/>
</dbReference>
<protein>
    <submittedName>
        <fullName evidence="3">Coenzyme F420 hydrogenase subunit beta</fullName>
        <ecNumber evidence="3">1.12.98.1</ecNumber>
    </submittedName>
</protein>
<dbReference type="EMBL" id="JACHOV010000007">
    <property type="protein sequence ID" value="MBB4641754.1"/>
    <property type="molecule type" value="Genomic_DNA"/>
</dbReference>
<dbReference type="RefSeq" id="WP_184475546.1">
    <property type="nucleotide sequence ID" value="NZ_JACHOV010000007.1"/>
</dbReference>
<dbReference type="GO" id="GO:0033354">
    <property type="term" value="P:chlorophyll cycle"/>
    <property type="evidence" value="ECO:0007669"/>
    <property type="project" value="TreeGrafter"/>
</dbReference>
<dbReference type="PANTHER" id="PTHR31332:SF0">
    <property type="entry name" value="7-HYDROXYMETHYL CHLOROPHYLL A REDUCTASE, CHLOROPLASTIC"/>
    <property type="match status" value="1"/>
</dbReference>
<dbReference type="Pfam" id="PF04422">
    <property type="entry name" value="FrhB_FdhB_N"/>
    <property type="match status" value="1"/>
</dbReference>
<sequence length="404" mass="43331">MRESPTVERVLRDDLCSGCGLCAGVAGSAIEMSVTPPGYNRPQIKGPVNVEAEAIIADSCPGSKVAPWRGDLPPSPYWGPAEVILTGHARDEKVRFAGSSGGAITALLIFALESGLVDRVVQVAADPKFPTRNRIVVSRTADQIISAAGSRYAASSPLASIVDELELSGCFAFVGKPCDISALRQLAKHDERVDRKIPLKLSFFCGGIPSHRGADNILTEMGLAGAELVSFRYRGNGWPGLAAARAVNGRTAEMTYELSWGHHLSKEVQFRCKICPDAVGGAADIACADAWYGGESGYPQFEELDGRSLIMVRSTVGRTLLDKAVAAGRLDVATLAEQEIILMQPAQARRKRLVKARFAAMLLAGRRPPRVEGLLVDEASREARFAEKLRNFAGTFRRVIKAGS</sequence>
<evidence type="ECO:0000313" key="4">
    <source>
        <dbReference type="Proteomes" id="UP000575068"/>
    </source>
</evidence>
<dbReference type="AlphaFoldDB" id="A0A840HWG2"/>